<dbReference type="EMBL" id="LJCR01001839">
    <property type="protein sequence ID" value="KPV49643.1"/>
    <property type="molecule type" value="Genomic_DNA"/>
</dbReference>
<dbReference type="Pfam" id="PF02616">
    <property type="entry name" value="SMC_ScpA"/>
    <property type="match status" value="1"/>
</dbReference>
<proteinExistence type="predicted"/>
<keyword evidence="4" id="KW-1185">Reference proteome</keyword>
<reference evidence="3 4" key="1">
    <citation type="submission" date="2015-09" db="EMBL/GenBank/DDBJ databases">
        <title>Draft genome sequence of Kouleothrix aurantiaca JCM 19913.</title>
        <authorList>
            <person name="Hemp J."/>
        </authorList>
    </citation>
    <scope>NUCLEOTIDE SEQUENCE [LARGE SCALE GENOMIC DNA]</scope>
    <source>
        <strain evidence="3 4">COM-B</strain>
    </source>
</reference>
<dbReference type="Proteomes" id="UP000050509">
    <property type="component" value="Unassembled WGS sequence"/>
</dbReference>
<feature type="non-terminal residue" evidence="3">
    <location>
        <position position="1"/>
    </location>
</feature>
<dbReference type="SUPFAM" id="SSF46785">
    <property type="entry name" value="Winged helix' DNA-binding domain"/>
    <property type="match status" value="1"/>
</dbReference>
<dbReference type="PANTHER" id="PTHR33969">
    <property type="entry name" value="SEGREGATION AND CONDENSATION PROTEIN A"/>
    <property type="match status" value="1"/>
</dbReference>
<dbReference type="GO" id="GO:0007059">
    <property type="term" value="P:chromosome segregation"/>
    <property type="evidence" value="ECO:0007669"/>
    <property type="project" value="UniProtKB-KW"/>
</dbReference>
<gene>
    <name evidence="3" type="ORF">SE17_31460</name>
</gene>
<name>A0A0P9CVG2_9CHLR</name>
<protein>
    <recommendedName>
        <fullName evidence="2">Segregation and condensation protein A</fullName>
    </recommendedName>
</protein>
<keyword evidence="1" id="KW-0159">Chromosome partition</keyword>
<organism evidence="3 4">
    <name type="scientific">Kouleothrix aurantiaca</name>
    <dbReference type="NCBI Taxonomy" id="186479"/>
    <lineage>
        <taxon>Bacteria</taxon>
        <taxon>Bacillati</taxon>
        <taxon>Chloroflexota</taxon>
        <taxon>Chloroflexia</taxon>
        <taxon>Chloroflexales</taxon>
        <taxon>Roseiflexineae</taxon>
        <taxon>Roseiflexaceae</taxon>
        <taxon>Kouleothrix</taxon>
    </lineage>
</organism>
<evidence type="ECO:0000313" key="3">
    <source>
        <dbReference type="EMBL" id="KPV49643.1"/>
    </source>
</evidence>
<dbReference type="InterPro" id="IPR003768">
    <property type="entry name" value="ScpA"/>
</dbReference>
<evidence type="ECO:0000256" key="2">
    <source>
        <dbReference type="ARBA" id="ARBA00044777"/>
    </source>
</evidence>
<dbReference type="InterPro" id="IPR036390">
    <property type="entry name" value="WH_DNA-bd_sf"/>
</dbReference>
<dbReference type="PANTHER" id="PTHR33969:SF2">
    <property type="entry name" value="SEGREGATION AND CONDENSATION PROTEIN A"/>
    <property type="match status" value="1"/>
</dbReference>
<sequence length="121" mass="13452">PKPDKLDVTLNDMIAAVQRRMQLLMPLEPPDVPLPAPKIITVPEMAGRIRDRLAQQEWLSFEDVLSVAALRVEVVVALWAVLELLKRRAVVVEQQELFGPIMIGRGANLSATDLHALGIEE</sequence>
<comment type="caution">
    <text evidence="3">The sequence shown here is derived from an EMBL/GenBank/DDBJ whole genome shotgun (WGS) entry which is preliminary data.</text>
</comment>
<accession>A0A0P9CVG2</accession>
<evidence type="ECO:0000256" key="1">
    <source>
        <dbReference type="ARBA" id="ARBA00022829"/>
    </source>
</evidence>
<evidence type="ECO:0000313" key="4">
    <source>
        <dbReference type="Proteomes" id="UP000050509"/>
    </source>
</evidence>
<dbReference type="AlphaFoldDB" id="A0A0P9CVG2"/>